<dbReference type="InterPro" id="IPR000182">
    <property type="entry name" value="GNAT_dom"/>
</dbReference>
<dbReference type="EMBL" id="PYGJ01000002">
    <property type="protein sequence ID" value="PSL20901.1"/>
    <property type="molecule type" value="Genomic_DNA"/>
</dbReference>
<evidence type="ECO:0000313" key="3">
    <source>
        <dbReference type="Proteomes" id="UP000240418"/>
    </source>
</evidence>
<dbReference type="InterPro" id="IPR016181">
    <property type="entry name" value="Acyl_CoA_acyltransferase"/>
</dbReference>
<protein>
    <submittedName>
        <fullName evidence="2">Acetyltransferase (GNAT) family protein</fullName>
    </submittedName>
</protein>
<evidence type="ECO:0000259" key="1">
    <source>
        <dbReference type="PROSITE" id="PS51186"/>
    </source>
</evidence>
<reference evidence="2 3" key="1">
    <citation type="submission" date="2018-03" db="EMBL/GenBank/DDBJ databases">
        <title>Genomic Encyclopedia of Archaeal and Bacterial Type Strains, Phase II (KMG-II): from individual species to whole genera.</title>
        <authorList>
            <person name="Goeker M."/>
        </authorList>
    </citation>
    <scope>NUCLEOTIDE SEQUENCE [LARGE SCALE GENOMIC DNA]</scope>
    <source>
        <strain evidence="2 3">DSM 100673</strain>
    </source>
</reference>
<gene>
    <name evidence="2" type="ORF">CLV88_10218</name>
</gene>
<dbReference type="OrthoDB" id="7057833at2"/>
<dbReference type="PANTHER" id="PTHR42791:SF1">
    <property type="entry name" value="N-ACETYLTRANSFERASE DOMAIN-CONTAINING PROTEIN"/>
    <property type="match status" value="1"/>
</dbReference>
<keyword evidence="3" id="KW-1185">Reference proteome</keyword>
<dbReference type="AlphaFoldDB" id="A0A2P8FGQ4"/>
<name>A0A2P8FGQ4_9RHOB</name>
<dbReference type="Gene3D" id="3.40.630.30">
    <property type="match status" value="1"/>
</dbReference>
<evidence type="ECO:0000313" key="2">
    <source>
        <dbReference type="EMBL" id="PSL20901.1"/>
    </source>
</evidence>
<dbReference type="Pfam" id="PF00583">
    <property type="entry name" value="Acetyltransf_1"/>
    <property type="match status" value="1"/>
</dbReference>
<proteinExistence type="predicted"/>
<sequence>MSGMEAVALIREARRFRPYSEALYPALSVDPFYHALEVRAPAGQDSRAAMLAYYDYSALEAERFGVLCTPPSGAYGASIWAKPMSVTDADAKSQSKAAVLRAAMGAECLRCYQEINENMTVTTTPVAKPEDWYLSILGVSPEFQGQGLGAGLILPVLEQADAAGVATYLETFTPRNMPFYTRLGFAEHGPFHEPVTGCDYWVMRRPAE</sequence>
<dbReference type="CDD" id="cd04301">
    <property type="entry name" value="NAT_SF"/>
    <property type="match status" value="1"/>
</dbReference>
<comment type="caution">
    <text evidence="2">The sequence shown here is derived from an EMBL/GenBank/DDBJ whole genome shotgun (WGS) entry which is preliminary data.</text>
</comment>
<dbReference type="PANTHER" id="PTHR42791">
    <property type="entry name" value="GNAT FAMILY ACETYLTRANSFERASE"/>
    <property type="match status" value="1"/>
</dbReference>
<feature type="domain" description="N-acetyltransferase" evidence="1">
    <location>
        <begin position="129"/>
        <end position="208"/>
    </location>
</feature>
<dbReference type="Proteomes" id="UP000240418">
    <property type="component" value="Unassembled WGS sequence"/>
</dbReference>
<dbReference type="PROSITE" id="PS51186">
    <property type="entry name" value="GNAT"/>
    <property type="match status" value="1"/>
</dbReference>
<dbReference type="SUPFAM" id="SSF55729">
    <property type="entry name" value="Acyl-CoA N-acyltransferases (Nat)"/>
    <property type="match status" value="1"/>
</dbReference>
<organism evidence="2 3">
    <name type="scientific">Shimia abyssi</name>
    <dbReference type="NCBI Taxonomy" id="1662395"/>
    <lineage>
        <taxon>Bacteria</taxon>
        <taxon>Pseudomonadati</taxon>
        <taxon>Pseudomonadota</taxon>
        <taxon>Alphaproteobacteria</taxon>
        <taxon>Rhodobacterales</taxon>
        <taxon>Roseobacteraceae</taxon>
    </lineage>
</organism>
<dbReference type="GO" id="GO:0016747">
    <property type="term" value="F:acyltransferase activity, transferring groups other than amino-acyl groups"/>
    <property type="evidence" value="ECO:0007669"/>
    <property type="project" value="InterPro"/>
</dbReference>
<accession>A0A2P8FGQ4</accession>
<dbReference type="InterPro" id="IPR052523">
    <property type="entry name" value="Trichothecene_AcTrans"/>
</dbReference>
<dbReference type="RefSeq" id="WP_106607117.1">
    <property type="nucleotide sequence ID" value="NZ_PYGJ01000002.1"/>
</dbReference>
<keyword evidence="2" id="KW-0808">Transferase</keyword>